<feature type="non-terminal residue" evidence="2">
    <location>
        <position position="1"/>
    </location>
</feature>
<name>A0A6J4NNW4_9ACTN</name>
<feature type="region of interest" description="Disordered" evidence="1">
    <location>
        <begin position="1"/>
        <end position="79"/>
    </location>
</feature>
<reference evidence="2" key="1">
    <citation type="submission" date="2020-02" db="EMBL/GenBank/DDBJ databases">
        <authorList>
            <person name="Meier V. D."/>
        </authorList>
    </citation>
    <scope>NUCLEOTIDE SEQUENCE</scope>
    <source>
        <strain evidence="2">AVDCRST_MAG22</strain>
    </source>
</reference>
<evidence type="ECO:0000313" key="2">
    <source>
        <dbReference type="EMBL" id="CAA9393855.1"/>
    </source>
</evidence>
<dbReference type="AlphaFoldDB" id="A0A6J4NNW4"/>
<gene>
    <name evidence="2" type="ORF">AVDCRST_MAG22-790</name>
</gene>
<keyword evidence="2" id="KW-0808">Transferase</keyword>
<accession>A0A6J4NNW4</accession>
<proteinExistence type="predicted"/>
<feature type="compositionally biased region" description="Basic residues" evidence="1">
    <location>
        <begin position="48"/>
        <end position="70"/>
    </location>
</feature>
<dbReference type="EMBL" id="CADCUV010000036">
    <property type="protein sequence ID" value="CAA9393855.1"/>
    <property type="molecule type" value="Genomic_DNA"/>
</dbReference>
<dbReference type="GO" id="GO:0016740">
    <property type="term" value="F:transferase activity"/>
    <property type="evidence" value="ECO:0007669"/>
    <property type="project" value="UniProtKB-KW"/>
</dbReference>
<protein>
    <submittedName>
        <fullName evidence="2">Phosphotransferase system, phosphocarrier protein HPr</fullName>
    </submittedName>
</protein>
<evidence type="ECO:0000256" key="1">
    <source>
        <dbReference type="SAM" id="MobiDB-lite"/>
    </source>
</evidence>
<organism evidence="2">
    <name type="scientific">uncultured Rubrobacteraceae bacterium</name>
    <dbReference type="NCBI Taxonomy" id="349277"/>
    <lineage>
        <taxon>Bacteria</taxon>
        <taxon>Bacillati</taxon>
        <taxon>Actinomycetota</taxon>
        <taxon>Rubrobacteria</taxon>
        <taxon>Rubrobacterales</taxon>
        <taxon>Rubrobacteraceae</taxon>
        <taxon>environmental samples</taxon>
    </lineage>
</organism>
<feature type="non-terminal residue" evidence="2">
    <location>
        <position position="79"/>
    </location>
</feature>
<sequence>GPRRGAPRTSGGPVRQGGQGLQLEHKGHQGRHRGERQELAQPDEPGRQARRQAHHQGRGGGRRGRRRSAGRARLSGRAL</sequence>